<comment type="caution">
    <text evidence="1">The sequence shown here is derived from an EMBL/GenBank/DDBJ whole genome shotgun (WGS) entry which is preliminary data.</text>
</comment>
<reference evidence="1 2" key="1">
    <citation type="submission" date="2021-03" db="EMBL/GenBank/DDBJ databases">
        <title>Sequencing the genomes of 1000 actinobacteria strains.</title>
        <authorList>
            <person name="Klenk H.-P."/>
        </authorList>
    </citation>
    <scope>NUCLEOTIDE SEQUENCE [LARGE SCALE GENOMIC DNA]</scope>
    <source>
        <strain evidence="1 2">DSM 15454</strain>
    </source>
</reference>
<dbReference type="Proteomes" id="UP000766570">
    <property type="component" value="Unassembled WGS sequence"/>
</dbReference>
<keyword evidence="2" id="KW-1185">Reference proteome</keyword>
<dbReference type="EMBL" id="JAGIOE010000001">
    <property type="protein sequence ID" value="MBP2372967.1"/>
    <property type="molecule type" value="Genomic_DNA"/>
</dbReference>
<gene>
    <name evidence="1" type="ORF">JOF46_000879</name>
</gene>
<protein>
    <submittedName>
        <fullName evidence="1">Uncharacterized protein</fullName>
    </submittedName>
</protein>
<evidence type="ECO:0000313" key="1">
    <source>
        <dbReference type="EMBL" id="MBP2372967.1"/>
    </source>
</evidence>
<organism evidence="1 2">
    <name type="scientific">Paeniglutamicibacter psychrophenolicus</name>
    <dbReference type="NCBI Taxonomy" id="257454"/>
    <lineage>
        <taxon>Bacteria</taxon>
        <taxon>Bacillati</taxon>
        <taxon>Actinomycetota</taxon>
        <taxon>Actinomycetes</taxon>
        <taxon>Micrococcales</taxon>
        <taxon>Micrococcaceae</taxon>
        <taxon>Paeniglutamicibacter</taxon>
    </lineage>
</organism>
<sequence>MRAPSNVATVAPAVNDAVGTGALASMPTTGIVS</sequence>
<accession>A0ABS4W9T8</accession>
<name>A0ABS4W9T8_9MICC</name>
<evidence type="ECO:0000313" key="2">
    <source>
        <dbReference type="Proteomes" id="UP000766570"/>
    </source>
</evidence>
<proteinExistence type="predicted"/>